<sequence>MYICLEGIDGSGKSTQLECLGKWLEKCGLSVTRIREPTDSPVGRLIRKMLQDPGAQDEGFQRTLALLFAADRTLLMDTICKEEKMNRIVLSDRSFYSSLAYQNSEEWIAQINQHALEPDLVILLDLEIETALTRCEGTDSFEEANFLESVRQKYLKLAQQHGFMVVNAGNGVNKVHSDIKRIVAPKLGMCI</sequence>
<dbReference type="EMBL" id="AMPO01000015">
    <property type="protein sequence ID" value="EKF84659.1"/>
    <property type="molecule type" value="Genomic_DNA"/>
</dbReference>
<feature type="binding site" evidence="11">
    <location>
        <begin position="7"/>
        <end position="14"/>
    </location>
    <ligand>
        <name>ATP</name>
        <dbReference type="ChEBI" id="CHEBI:30616"/>
    </ligand>
</feature>
<evidence type="ECO:0000256" key="8">
    <source>
        <dbReference type="ARBA" id="ARBA00022840"/>
    </source>
</evidence>
<evidence type="ECO:0000259" key="12">
    <source>
        <dbReference type="Pfam" id="PF02223"/>
    </source>
</evidence>
<dbReference type="GO" id="GO:0004798">
    <property type="term" value="F:dTMP kinase activity"/>
    <property type="evidence" value="ECO:0007669"/>
    <property type="project" value="UniProtKB-UniRule"/>
</dbReference>
<dbReference type="GO" id="GO:0005524">
    <property type="term" value="F:ATP binding"/>
    <property type="evidence" value="ECO:0007669"/>
    <property type="project" value="UniProtKB-UniRule"/>
</dbReference>
<evidence type="ECO:0000256" key="2">
    <source>
        <dbReference type="ARBA" id="ARBA00012980"/>
    </source>
</evidence>
<dbReference type="AlphaFoldDB" id="K2R8J5"/>
<dbReference type="Pfam" id="PF02223">
    <property type="entry name" value="Thymidylate_kin"/>
    <property type="match status" value="1"/>
</dbReference>
<dbReference type="SUPFAM" id="SSF52540">
    <property type="entry name" value="P-loop containing nucleoside triphosphate hydrolases"/>
    <property type="match status" value="1"/>
</dbReference>
<evidence type="ECO:0000313" key="14">
    <source>
        <dbReference type="Proteomes" id="UP000007360"/>
    </source>
</evidence>
<dbReference type="InterPro" id="IPR018094">
    <property type="entry name" value="Thymidylate_kinase"/>
</dbReference>
<evidence type="ECO:0000256" key="10">
    <source>
        <dbReference type="ARBA" id="ARBA00048743"/>
    </source>
</evidence>
<evidence type="ECO:0000256" key="1">
    <source>
        <dbReference type="ARBA" id="ARBA00009776"/>
    </source>
</evidence>
<evidence type="ECO:0000256" key="6">
    <source>
        <dbReference type="ARBA" id="ARBA00022741"/>
    </source>
</evidence>
<comment type="similarity">
    <text evidence="1 11">Belongs to the thymidylate kinase family.</text>
</comment>
<name>K2R8J5_METFP</name>
<dbReference type="PANTHER" id="PTHR10344">
    <property type="entry name" value="THYMIDYLATE KINASE"/>
    <property type="match status" value="1"/>
</dbReference>
<dbReference type="OrthoDB" id="43083at2157"/>
<dbReference type="CDD" id="cd01672">
    <property type="entry name" value="TMPK"/>
    <property type="match status" value="1"/>
</dbReference>
<dbReference type="RefSeq" id="WP_004032072.1">
    <property type="nucleotide sequence ID" value="NZ_AMPO01000015.1"/>
</dbReference>
<dbReference type="Gene3D" id="3.40.50.300">
    <property type="entry name" value="P-loop containing nucleotide triphosphate hydrolases"/>
    <property type="match status" value="1"/>
</dbReference>
<comment type="catalytic activity">
    <reaction evidence="10 11">
        <text>dTMP + ATP = dTDP + ADP</text>
        <dbReference type="Rhea" id="RHEA:13517"/>
        <dbReference type="ChEBI" id="CHEBI:30616"/>
        <dbReference type="ChEBI" id="CHEBI:58369"/>
        <dbReference type="ChEBI" id="CHEBI:63528"/>
        <dbReference type="ChEBI" id="CHEBI:456216"/>
        <dbReference type="EC" id="2.7.4.9"/>
    </reaction>
</comment>
<keyword evidence="8 11" id="KW-0067">ATP-binding</keyword>
<evidence type="ECO:0000256" key="7">
    <source>
        <dbReference type="ARBA" id="ARBA00022777"/>
    </source>
</evidence>
<dbReference type="GO" id="GO:0006233">
    <property type="term" value="P:dTDP biosynthetic process"/>
    <property type="evidence" value="ECO:0007669"/>
    <property type="project" value="InterPro"/>
</dbReference>
<reference evidence="13 14" key="1">
    <citation type="journal article" date="2012" name="J. Bacteriol.">
        <title>Draft genome sequence of Methanobacterium formicicum DSM 3637, an archaebacterium isolated from the methane producer amoeba Pelomyxa palustris.</title>
        <authorList>
            <person name="Gutierrez G."/>
        </authorList>
    </citation>
    <scope>NUCLEOTIDE SEQUENCE [LARGE SCALE GENOMIC DNA]</scope>
    <source>
        <strain evidence="14">DSM 3637 / PP1</strain>
    </source>
</reference>
<dbReference type="GO" id="GO:0005737">
    <property type="term" value="C:cytoplasm"/>
    <property type="evidence" value="ECO:0007669"/>
    <property type="project" value="TreeGrafter"/>
</dbReference>
<dbReference type="GO" id="GO:0006227">
    <property type="term" value="P:dUDP biosynthetic process"/>
    <property type="evidence" value="ECO:0007669"/>
    <property type="project" value="TreeGrafter"/>
</dbReference>
<dbReference type="InterPro" id="IPR039430">
    <property type="entry name" value="Thymidylate_kin-like_dom"/>
</dbReference>
<dbReference type="GO" id="GO:0006235">
    <property type="term" value="P:dTTP biosynthetic process"/>
    <property type="evidence" value="ECO:0007669"/>
    <property type="project" value="UniProtKB-UniRule"/>
</dbReference>
<evidence type="ECO:0000256" key="4">
    <source>
        <dbReference type="ARBA" id="ARBA00022679"/>
    </source>
</evidence>
<dbReference type="Proteomes" id="UP000007360">
    <property type="component" value="Unassembled WGS sequence"/>
</dbReference>
<organism evidence="13 14">
    <name type="scientific">Methanobacterium formicicum (strain DSM 3637 / PP1)</name>
    <dbReference type="NCBI Taxonomy" id="1204725"/>
    <lineage>
        <taxon>Archaea</taxon>
        <taxon>Methanobacteriati</taxon>
        <taxon>Methanobacteriota</taxon>
        <taxon>Methanomada group</taxon>
        <taxon>Methanobacteria</taxon>
        <taxon>Methanobacteriales</taxon>
        <taxon>Methanobacteriaceae</taxon>
        <taxon>Methanobacterium</taxon>
    </lineage>
</organism>
<keyword evidence="5 11" id="KW-0545">Nucleotide biosynthesis</keyword>
<dbReference type="InterPro" id="IPR027417">
    <property type="entry name" value="P-loop_NTPase"/>
</dbReference>
<evidence type="ECO:0000313" key="13">
    <source>
        <dbReference type="EMBL" id="EKF84659.1"/>
    </source>
</evidence>
<dbReference type="PANTHER" id="PTHR10344:SF4">
    <property type="entry name" value="UMP-CMP KINASE 2, MITOCHONDRIAL"/>
    <property type="match status" value="1"/>
</dbReference>
<dbReference type="NCBIfam" id="TIGR00041">
    <property type="entry name" value="DTMP_kinase"/>
    <property type="match status" value="1"/>
</dbReference>
<comment type="caution">
    <text evidence="13">The sequence shown here is derived from an EMBL/GenBank/DDBJ whole genome shotgun (WGS) entry which is preliminary data.</text>
</comment>
<protein>
    <recommendedName>
        <fullName evidence="3 11">Probable thymidylate kinase</fullName>
        <ecNumber evidence="2 11">2.7.4.9</ecNumber>
    </recommendedName>
    <alternativeName>
        <fullName evidence="9 11">dTMP kinase</fullName>
    </alternativeName>
</protein>
<dbReference type="HAMAP" id="MF_00165">
    <property type="entry name" value="Thymidylate_kinase"/>
    <property type="match status" value="1"/>
</dbReference>
<keyword evidence="4 11" id="KW-0808">Transferase</keyword>
<gene>
    <name evidence="11" type="primary">tmk</name>
    <name evidence="13" type="ORF">A994_12683</name>
</gene>
<evidence type="ECO:0000256" key="5">
    <source>
        <dbReference type="ARBA" id="ARBA00022727"/>
    </source>
</evidence>
<dbReference type="InterPro" id="IPR018095">
    <property type="entry name" value="Thymidylate_kin_CS"/>
</dbReference>
<evidence type="ECO:0000256" key="3">
    <source>
        <dbReference type="ARBA" id="ARBA00013355"/>
    </source>
</evidence>
<proteinExistence type="inferred from homology"/>
<evidence type="ECO:0000256" key="11">
    <source>
        <dbReference type="HAMAP-Rule" id="MF_00165"/>
    </source>
</evidence>
<keyword evidence="6 11" id="KW-0547">Nucleotide-binding</keyword>
<evidence type="ECO:0000256" key="9">
    <source>
        <dbReference type="ARBA" id="ARBA00029962"/>
    </source>
</evidence>
<dbReference type="PATRIC" id="fig|1204725.3.peg.2548"/>
<dbReference type="EC" id="2.7.4.9" evidence="2 11"/>
<keyword evidence="7 11" id="KW-0418">Kinase</keyword>
<accession>K2R8J5</accession>
<dbReference type="PROSITE" id="PS01331">
    <property type="entry name" value="THYMIDYLATE_KINASE"/>
    <property type="match status" value="1"/>
</dbReference>
<feature type="domain" description="Thymidylate kinase-like" evidence="12">
    <location>
        <begin position="5"/>
        <end position="179"/>
    </location>
</feature>
<keyword evidence="14" id="KW-1185">Reference proteome</keyword>